<feature type="binding site" evidence="10">
    <location>
        <position position="218"/>
    </location>
    <ligand>
        <name>ATP</name>
        <dbReference type="ChEBI" id="CHEBI:30616"/>
    </ligand>
</feature>
<dbReference type="PROSITE" id="PS00109">
    <property type="entry name" value="PROTEIN_KINASE_TYR"/>
    <property type="match status" value="1"/>
</dbReference>
<dbReference type="WBParaSite" id="TREG1_51560.1">
    <property type="protein sequence ID" value="TREG1_51560.1"/>
    <property type="gene ID" value="TREG1_51560"/>
</dbReference>
<evidence type="ECO:0000256" key="2">
    <source>
        <dbReference type="ARBA" id="ARBA00022443"/>
    </source>
</evidence>
<dbReference type="Gene3D" id="1.10.510.10">
    <property type="entry name" value="Transferase(Phosphotransferase) domain 1"/>
    <property type="match status" value="1"/>
</dbReference>
<feature type="compositionally biased region" description="Polar residues" evidence="11">
    <location>
        <begin position="1135"/>
        <end position="1154"/>
    </location>
</feature>
<dbReference type="GO" id="GO:0004674">
    <property type="term" value="F:protein serine/threonine kinase activity"/>
    <property type="evidence" value="ECO:0007669"/>
    <property type="project" value="UniProtKB-EC"/>
</dbReference>
<dbReference type="SUPFAM" id="SSF56112">
    <property type="entry name" value="Protein kinase-like (PK-like)"/>
    <property type="match status" value="1"/>
</dbReference>
<reference evidence="14" key="1">
    <citation type="submission" date="2022-06" db="EMBL/GenBank/DDBJ databases">
        <authorList>
            <person name="Berger JAMES D."/>
            <person name="Berger JAMES D."/>
        </authorList>
    </citation>
    <scope>NUCLEOTIDE SEQUENCE [LARGE SCALE GENOMIC DNA]</scope>
</reference>
<dbReference type="GO" id="GO:0005524">
    <property type="term" value="F:ATP binding"/>
    <property type="evidence" value="ECO:0007669"/>
    <property type="project" value="UniProtKB-UniRule"/>
</dbReference>
<organism evidence="14 15">
    <name type="scientific">Trichobilharzia regenti</name>
    <name type="common">Nasal bird schistosome</name>
    <dbReference type="NCBI Taxonomy" id="157069"/>
    <lineage>
        <taxon>Eukaryota</taxon>
        <taxon>Metazoa</taxon>
        <taxon>Spiralia</taxon>
        <taxon>Lophotrochozoa</taxon>
        <taxon>Platyhelminthes</taxon>
        <taxon>Trematoda</taxon>
        <taxon>Digenea</taxon>
        <taxon>Strigeidida</taxon>
        <taxon>Schistosomatoidea</taxon>
        <taxon>Schistosomatidae</taxon>
        <taxon>Trichobilharzia</taxon>
    </lineage>
</organism>
<feature type="domain" description="SH3" evidence="12">
    <location>
        <begin position="488"/>
        <end position="548"/>
    </location>
</feature>
<keyword evidence="14" id="KW-1185">Reference proteome</keyword>
<feature type="compositionally biased region" description="Basic and acidic residues" evidence="11">
    <location>
        <begin position="805"/>
        <end position="820"/>
    </location>
</feature>
<evidence type="ECO:0000313" key="14">
    <source>
        <dbReference type="Proteomes" id="UP000050795"/>
    </source>
</evidence>
<keyword evidence="3" id="KW-0808">Transferase</keyword>
<feature type="region of interest" description="Disordered" evidence="11">
    <location>
        <begin position="788"/>
        <end position="839"/>
    </location>
</feature>
<reference evidence="15" key="2">
    <citation type="submission" date="2023-11" db="UniProtKB">
        <authorList>
            <consortium name="WormBaseParasite"/>
        </authorList>
    </citation>
    <scope>IDENTIFICATION</scope>
</reference>
<evidence type="ECO:0000256" key="11">
    <source>
        <dbReference type="SAM" id="MobiDB-lite"/>
    </source>
</evidence>
<proteinExistence type="predicted"/>
<dbReference type="EC" id="2.7.10.2" evidence="1"/>
<dbReference type="InterPro" id="IPR020635">
    <property type="entry name" value="Tyr_kinase_cat_dom"/>
</dbReference>
<dbReference type="InterPro" id="IPR001452">
    <property type="entry name" value="SH3_domain"/>
</dbReference>
<feature type="region of interest" description="Disordered" evidence="11">
    <location>
        <begin position="1125"/>
        <end position="1154"/>
    </location>
</feature>
<evidence type="ECO:0000256" key="10">
    <source>
        <dbReference type="PROSITE-ProRule" id="PRU10141"/>
    </source>
</evidence>
<keyword evidence="7" id="KW-0829">Tyrosine-protein kinase</keyword>
<feature type="compositionally biased region" description="Low complexity" evidence="11">
    <location>
        <begin position="828"/>
        <end position="837"/>
    </location>
</feature>
<evidence type="ECO:0000256" key="5">
    <source>
        <dbReference type="ARBA" id="ARBA00022777"/>
    </source>
</evidence>
<feature type="compositionally biased region" description="Acidic residues" evidence="11">
    <location>
        <begin position="693"/>
        <end position="702"/>
    </location>
</feature>
<comment type="catalytic activity">
    <reaction evidence="8">
        <text>L-threonyl-[protein] + ATP = O-phospho-L-threonyl-[protein] + ADP + H(+)</text>
        <dbReference type="Rhea" id="RHEA:46608"/>
        <dbReference type="Rhea" id="RHEA-COMP:11060"/>
        <dbReference type="Rhea" id="RHEA-COMP:11605"/>
        <dbReference type="ChEBI" id="CHEBI:15378"/>
        <dbReference type="ChEBI" id="CHEBI:30013"/>
        <dbReference type="ChEBI" id="CHEBI:30616"/>
        <dbReference type="ChEBI" id="CHEBI:61977"/>
        <dbReference type="ChEBI" id="CHEBI:456216"/>
        <dbReference type="EC" id="2.7.11.1"/>
    </reaction>
</comment>
<evidence type="ECO:0000256" key="8">
    <source>
        <dbReference type="ARBA" id="ARBA00047899"/>
    </source>
</evidence>
<evidence type="ECO:0000256" key="7">
    <source>
        <dbReference type="ARBA" id="ARBA00023137"/>
    </source>
</evidence>
<dbReference type="InterPro" id="IPR011009">
    <property type="entry name" value="Kinase-like_dom_sf"/>
</dbReference>
<evidence type="ECO:0000256" key="6">
    <source>
        <dbReference type="ARBA" id="ARBA00022840"/>
    </source>
</evidence>
<dbReference type="Gene3D" id="2.30.30.40">
    <property type="entry name" value="SH3 Domains"/>
    <property type="match status" value="1"/>
</dbReference>
<evidence type="ECO:0000259" key="12">
    <source>
        <dbReference type="PROSITE" id="PS50002"/>
    </source>
</evidence>
<dbReference type="PROSITE" id="PS50002">
    <property type="entry name" value="SH3"/>
    <property type="match status" value="1"/>
</dbReference>
<dbReference type="PROSITE" id="PS50011">
    <property type="entry name" value="PROTEIN_KINASE_DOM"/>
    <property type="match status" value="1"/>
</dbReference>
<dbReference type="SMART" id="SM00219">
    <property type="entry name" value="TyrKc"/>
    <property type="match status" value="1"/>
</dbReference>
<dbReference type="InterPro" id="IPR036028">
    <property type="entry name" value="SH3-like_dom_sf"/>
</dbReference>
<evidence type="ECO:0000256" key="3">
    <source>
        <dbReference type="ARBA" id="ARBA00022679"/>
    </source>
</evidence>
<protein>
    <recommendedName>
        <fullName evidence="1">non-specific protein-tyrosine kinase</fullName>
        <ecNumber evidence="1">2.7.10.2</ecNumber>
    </recommendedName>
</protein>
<name>A0AA85K0K4_TRIRE</name>
<keyword evidence="6 10" id="KW-0067">ATP-binding</keyword>
<evidence type="ECO:0000256" key="9">
    <source>
        <dbReference type="PROSITE-ProRule" id="PRU00192"/>
    </source>
</evidence>
<feature type="domain" description="Protein kinase" evidence="13">
    <location>
        <begin position="186"/>
        <end position="492"/>
    </location>
</feature>
<dbReference type="PROSITE" id="PS00107">
    <property type="entry name" value="PROTEIN_KINASE_ATP"/>
    <property type="match status" value="1"/>
</dbReference>
<feature type="compositionally biased region" description="Polar residues" evidence="11">
    <location>
        <begin position="791"/>
        <end position="804"/>
    </location>
</feature>
<dbReference type="Pfam" id="PF00018">
    <property type="entry name" value="SH3_1"/>
    <property type="match status" value="1"/>
</dbReference>
<dbReference type="Gene3D" id="3.30.200.20">
    <property type="entry name" value="Phosphorylase Kinase, domain 1"/>
    <property type="match status" value="1"/>
</dbReference>
<keyword evidence="5" id="KW-0418">Kinase</keyword>
<accession>A0AA85K0K4</accession>
<dbReference type="InterPro" id="IPR008266">
    <property type="entry name" value="Tyr_kinase_AS"/>
</dbReference>
<dbReference type="InterPro" id="IPR050198">
    <property type="entry name" value="Non-receptor_tyrosine_kinases"/>
</dbReference>
<dbReference type="SMART" id="SM00326">
    <property type="entry name" value="SH3"/>
    <property type="match status" value="1"/>
</dbReference>
<evidence type="ECO:0000313" key="15">
    <source>
        <dbReference type="WBParaSite" id="TREG1_51560.1"/>
    </source>
</evidence>
<dbReference type="GO" id="GO:0004715">
    <property type="term" value="F:non-membrane spanning protein tyrosine kinase activity"/>
    <property type="evidence" value="ECO:0007669"/>
    <property type="project" value="UniProtKB-EC"/>
</dbReference>
<dbReference type="PRINTS" id="PR00109">
    <property type="entry name" value="TYRKINASE"/>
</dbReference>
<dbReference type="PANTHER" id="PTHR24418">
    <property type="entry name" value="TYROSINE-PROTEIN KINASE"/>
    <property type="match status" value="1"/>
</dbReference>
<dbReference type="InterPro" id="IPR000719">
    <property type="entry name" value="Prot_kinase_dom"/>
</dbReference>
<dbReference type="AlphaFoldDB" id="A0AA85K0K4"/>
<evidence type="ECO:0000259" key="13">
    <source>
        <dbReference type="PROSITE" id="PS50011"/>
    </source>
</evidence>
<evidence type="ECO:0000256" key="1">
    <source>
        <dbReference type="ARBA" id="ARBA00011903"/>
    </source>
</evidence>
<dbReference type="SUPFAM" id="SSF50044">
    <property type="entry name" value="SH3-domain"/>
    <property type="match status" value="1"/>
</dbReference>
<dbReference type="InterPro" id="IPR055175">
    <property type="entry name" value="ACK/TNK-like_SAM"/>
</dbReference>
<keyword evidence="2 9" id="KW-0728">SH3 domain</keyword>
<feature type="region of interest" description="Disordered" evidence="11">
    <location>
        <begin position="142"/>
        <end position="168"/>
    </location>
</feature>
<dbReference type="InterPro" id="IPR017441">
    <property type="entry name" value="Protein_kinase_ATP_BS"/>
</dbReference>
<feature type="compositionally biased region" description="Polar residues" evidence="11">
    <location>
        <begin position="142"/>
        <end position="154"/>
    </location>
</feature>
<dbReference type="Proteomes" id="UP000050795">
    <property type="component" value="Unassembled WGS sequence"/>
</dbReference>
<dbReference type="InterPro" id="IPR001245">
    <property type="entry name" value="Ser-Thr/Tyr_kinase_cat_dom"/>
</dbReference>
<keyword evidence="4 10" id="KW-0547">Nucleotide-binding</keyword>
<dbReference type="Pfam" id="PF22931">
    <property type="entry name" value="SAM_TNK"/>
    <property type="match status" value="1"/>
</dbReference>
<sequence>MTEKAHYPWTGRGEKLSTFLERACLKNFYHVLKKKMKINDPVDFSRFKPFDLTCLGMTGNEINRLVNQLIEDGYPVGNLLSDRHMDCGYSSSDVDSHNVTDFHRSKLLRKLFGKKQSLFTSAPVSPAHRPEYRSIERLSIQRPQQQVPYRSTSFTDDRKSNSVQNTCDSTPTNSTAFTCLIPEKDIKLHSKIGIGSFGIVRRGDWTMPTGETIPVAVKLLRSEAMNSDLFTGFLYEVRAMQCLSHPSLIRLHGIVLSNPIMMVTELAPLGSLLLHLRAQSMCARNNSCQTNPPNNLPCVPRALQIDSLWDMGIQIIRGMAYLSSQGLVHRDLAARNILLSSIQKNEYPQIKIADFGLVRSVVDSTSNITDKKLNKENEFNEPVYTGNLEQKIPFAWSAPESLRKRVFSEASDVWSLGVTFWEMWTGGADPWPGVNAGQLLELLDSGRRLVWPKYTCPRRLYQLMLACWRAEPYRRPTFSYLSERLDQIRPITVVATQNLDEADRLGLEAGDTVIVIDGKSHKFWWSGQNIRTGEIGLFPRGIVQRGNNDTLTNEDISRPIRDSFLHAEHIRKNGTGWSSSQPGVSNEIFHHMHGLNASASSVRPAHTEEKCNQRKNEKKVSNSVEYNLLPLDNEDWLPVQNSSFTDLENISMSHTTDSYSFYGCMLSNAPPVHAPCLETYDDNGVGGGGGGVDGDEEEEEEDERRRLDRLPNSTVGLNAYNVELRKCANSKLLNNHRNSVANCEGNFYNSDTYTYQSLTMLPPPPGPEESETVFTEVKSNEVFTDLIQLTKPRNSSLRMPSSENNHTRFESDSKIHEKTENSMPPPSSASSSLSSTSEATIHSKQSFSLDNLLDEINSVGNDDTKCQPSAPPLIDLYSRVPDPLVFTPRYRITVPTAPIYTPSVMKPTHPYYSGVFPRATAPVYSSNPFLVMNSNISTQFACFTQGQYFPNPFYHQQGYPQKSYGTADPFSSSTKFNMNQSVTQMTSGSSGDNPFDLNNLKSKPHSSSTDEIGTVKKQNNNDPLNIFDFTFDTINNDNNNNKNPNKNDVATTSCNDKQSVVVSCAKPTVGNSIFSSKQPVHPPTRLENELLVRSCSGTNFSSSSSSMATISDPCSIDLSRTKAQPVNPSVGIPVQSDTISDVQPQTQESENHPKLSNSVDIFTDEISLVCSQVPGCTSSEAHWALLHVMNPFSPIIPQLIVPPIPHTSPIETWRTRLDRTSAWRVQLAVRLLSVCRLYQLGLINWDSCCEIISAFNWQLEPAADWILDHMTPSCFI</sequence>
<feature type="region of interest" description="Disordered" evidence="11">
    <location>
        <begin position="680"/>
        <end position="711"/>
    </location>
</feature>
<evidence type="ECO:0000256" key="4">
    <source>
        <dbReference type="ARBA" id="ARBA00022741"/>
    </source>
</evidence>
<dbReference type="Pfam" id="PF07714">
    <property type="entry name" value="PK_Tyr_Ser-Thr"/>
    <property type="match status" value="1"/>
</dbReference>